<dbReference type="AlphaFoldDB" id="A0A7S1FMJ9"/>
<feature type="chain" id="PRO_5030790255" evidence="1">
    <location>
        <begin position="26"/>
        <end position="244"/>
    </location>
</feature>
<name>A0A7S1FMJ9_9STRA</name>
<dbReference type="PANTHER" id="PTHR36897:SF2">
    <property type="entry name" value="OS10G0350800 PROTEIN"/>
    <property type="match status" value="1"/>
</dbReference>
<reference evidence="2" key="1">
    <citation type="submission" date="2021-01" db="EMBL/GenBank/DDBJ databases">
        <authorList>
            <person name="Corre E."/>
            <person name="Pelletier E."/>
            <person name="Niang G."/>
            <person name="Scheremetjew M."/>
            <person name="Finn R."/>
            <person name="Kale V."/>
            <person name="Holt S."/>
            <person name="Cochrane G."/>
            <person name="Meng A."/>
            <person name="Brown T."/>
            <person name="Cohen L."/>
        </authorList>
    </citation>
    <scope>NUCLEOTIDE SEQUENCE</scope>
    <source>
        <strain evidence="2">308</strain>
    </source>
</reference>
<evidence type="ECO:0000313" key="2">
    <source>
        <dbReference type="EMBL" id="CAD8875311.1"/>
    </source>
</evidence>
<protein>
    <submittedName>
        <fullName evidence="2">Uncharacterized protein</fullName>
    </submittedName>
</protein>
<proteinExistence type="predicted"/>
<gene>
    <name evidence="2" type="ORF">CHYS00102_LOCUS2486</name>
</gene>
<dbReference type="PANTHER" id="PTHR36897">
    <property type="entry name" value="OS10G0351100-LIKE PROTEIN"/>
    <property type="match status" value="1"/>
</dbReference>
<feature type="signal peptide" evidence="1">
    <location>
        <begin position="1"/>
        <end position="25"/>
    </location>
</feature>
<keyword evidence="1" id="KW-0732">Signal</keyword>
<sequence length="244" mass="26974">MNWSTSIMNVLFCLFSLSSTCICDAFHLASIAKGKSSQTLGHISDRSLHSRSYTRNMARFSSTSPTLTADEITDYCVTQSGVNLTISSLGPAYRAVARSLYNNTNVLGYCAGFIRPTGSINHMDTMEVFRPALEQAKIEDPTEKFGNGGSIFGVGLLLGLFCVRHGLDNGCSKVEFLAIDDGERQHKRLVRHYSRLGLEIVRYVGDDLRDVPARMVWGGRGTLMDGRSVDLLEKWSPMFRGEIS</sequence>
<evidence type="ECO:0000256" key="1">
    <source>
        <dbReference type="SAM" id="SignalP"/>
    </source>
</evidence>
<dbReference type="EMBL" id="HBFR01003586">
    <property type="protein sequence ID" value="CAD8875311.1"/>
    <property type="molecule type" value="Transcribed_RNA"/>
</dbReference>
<organism evidence="2">
    <name type="scientific">Corethron hystrix</name>
    <dbReference type="NCBI Taxonomy" id="216773"/>
    <lineage>
        <taxon>Eukaryota</taxon>
        <taxon>Sar</taxon>
        <taxon>Stramenopiles</taxon>
        <taxon>Ochrophyta</taxon>
        <taxon>Bacillariophyta</taxon>
        <taxon>Coscinodiscophyceae</taxon>
        <taxon>Corethrophycidae</taxon>
        <taxon>Corethrales</taxon>
        <taxon>Corethraceae</taxon>
        <taxon>Corethron</taxon>
    </lineage>
</organism>
<accession>A0A7S1FMJ9</accession>